<evidence type="ECO:0000256" key="7">
    <source>
        <dbReference type="PROSITE-ProRule" id="PRU00108"/>
    </source>
</evidence>
<dbReference type="InterPro" id="IPR001356">
    <property type="entry name" value="HD"/>
</dbReference>
<dbReference type="CDD" id="cd00086">
    <property type="entry name" value="homeodomain"/>
    <property type="match status" value="1"/>
</dbReference>
<dbReference type="Proteomes" id="UP001620645">
    <property type="component" value="Unassembled WGS sequence"/>
</dbReference>
<keyword evidence="4 7" id="KW-0238">DNA-binding</keyword>
<evidence type="ECO:0000313" key="11">
    <source>
        <dbReference type="EMBL" id="KAL3082832.1"/>
    </source>
</evidence>
<evidence type="ECO:0000256" key="1">
    <source>
        <dbReference type="ARBA" id="ARBA00004123"/>
    </source>
</evidence>
<dbReference type="GO" id="GO:0005634">
    <property type="term" value="C:nucleus"/>
    <property type="evidence" value="ECO:0007669"/>
    <property type="project" value="UniProtKB-SubCell"/>
</dbReference>
<evidence type="ECO:0000256" key="2">
    <source>
        <dbReference type="ARBA" id="ARBA00008161"/>
    </source>
</evidence>
<evidence type="ECO:0000256" key="6">
    <source>
        <dbReference type="ARBA" id="ARBA00023242"/>
    </source>
</evidence>
<gene>
    <name evidence="11" type="ORF">niasHS_010634</name>
</gene>
<keyword evidence="12" id="KW-1185">Reference proteome</keyword>
<protein>
    <recommendedName>
        <fullName evidence="10">Homeobox domain-containing protein</fullName>
    </recommendedName>
</protein>
<comment type="subcellular location">
    <subcellularLocation>
        <location evidence="1 7 8">Nucleus</location>
    </subcellularLocation>
</comment>
<dbReference type="PANTHER" id="PTHR10390">
    <property type="entry name" value="HOMEOBOX PROTEIN SIX"/>
    <property type="match status" value="1"/>
</dbReference>
<reference evidence="11 12" key="1">
    <citation type="submission" date="2024-10" db="EMBL/GenBank/DDBJ databases">
        <authorList>
            <person name="Kim D."/>
        </authorList>
    </citation>
    <scope>NUCLEOTIDE SEQUENCE [LARGE SCALE GENOMIC DNA]</scope>
    <source>
        <strain evidence="11">Taebaek</strain>
    </source>
</reference>
<sequence>MASSAMMLHPQPLPGPLQLHHPHHHYLPHSAVPSQQSSSSDFSFSVEQVGVLCEILQRHNLFDRLAQFLWTIPPVDEYRFSEGVLKAQAVISFHRHNFKELYAILQSHNFSPENHAELQELWMHAHYSEAEKIRGRELGAVGKYRIRRKFPLPRTIWDGEETSYCFRERSRAILRDSYRRNPYPSPKEKKELAERTSLTQTQVSNWFKNRRQRDRAAGCREEGSTQLCPADDPFGDSSAAEDELSATAVATMLSMDNKQQPMEMSVGKAEADDEQTKVSGESGDGETQRQRHGQQQYNQPQQQQPQQQQLQQQQPQQQQLQQQQLQHFFLSSAPCSSTAAHFPAHQQQQSASCAQNQLIDSVTQEQRQRVPSAPMMLLHQNGTMPNGTAPTTVPTSSALAAAAWIAYGGYMGGSEGRYGFLPTGAESRNSAGGYGGGREAPPGMSYQSL</sequence>
<evidence type="ECO:0000259" key="10">
    <source>
        <dbReference type="PROSITE" id="PS50071"/>
    </source>
</evidence>
<dbReference type="EMBL" id="JBICCN010000254">
    <property type="protein sequence ID" value="KAL3082832.1"/>
    <property type="molecule type" value="Genomic_DNA"/>
</dbReference>
<dbReference type="FunFam" id="1.10.10.60:FF:000046">
    <property type="entry name" value="SIX homeobox 3"/>
    <property type="match status" value="1"/>
</dbReference>
<dbReference type="Gene3D" id="1.10.10.60">
    <property type="entry name" value="Homeodomain-like"/>
    <property type="match status" value="1"/>
</dbReference>
<comment type="similarity">
    <text evidence="2">Belongs to the SIX/Sine oculis homeobox family.</text>
</comment>
<feature type="compositionally biased region" description="Polar residues" evidence="9">
    <location>
        <begin position="196"/>
        <end position="207"/>
    </location>
</feature>
<dbReference type="PROSITE" id="PS50071">
    <property type="entry name" value="HOMEOBOX_2"/>
    <property type="match status" value="1"/>
</dbReference>
<dbReference type="GO" id="GO:0003677">
    <property type="term" value="F:DNA binding"/>
    <property type="evidence" value="ECO:0007669"/>
    <property type="project" value="UniProtKB-UniRule"/>
</dbReference>
<evidence type="ECO:0000256" key="9">
    <source>
        <dbReference type="SAM" id="MobiDB-lite"/>
    </source>
</evidence>
<evidence type="ECO:0000256" key="8">
    <source>
        <dbReference type="RuleBase" id="RU000682"/>
    </source>
</evidence>
<dbReference type="Pfam" id="PF16878">
    <property type="entry name" value="SIX1_SD"/>
    <property type="match status" value="1"/>
</dbReference>
<evidence type="ECO:0000256" key="3">
    <source>
        <dbReference type="ARBA" id="ARBA00022473"/>
    </source>
</evidence>
<dbReference type="Pfam" id="PF00046">
    <property type="entry name" value="Homeodomain"/>
    <property type="match status" value="1"/>
</dbReference>
<comment type="caution">
    <text evidence="11">The sequence shown here is derived from an EMBL/GenBank/DDBJ whole genome shotgun (WGS) entry which is preliminary data.</text>
</comment>
<dbReference type="PANTHER" id="PTHR10390:SF61">
    <property type="entry name" value="HOMEOBOX PROTEIN SIX2"/>
    <property type="match status" value="1"/>
</dbReference>
<evidence type="ECO:0000256" key="5">
    <source>
        <dbReference type="ARBA" id="ARBA00023155"/>
    </source>
</evidence>
<dbReference type="PROSITE" id="PS00027">
    <property type="entry name" value="HOMEOBOX_1"/>
    <property type="match status" value="1"/>
</dbReference>
<name>A0ABD2IXB1_HETSC</name>
<feature type="compositionally biased region" description="Basic and acidic residues" evidence="9">
    <location>
        <begin position="214"/>
        <end position="223"/>
    </location>
</feature>
<evidence type="ECO:0000256" key="4">
    <source>
        <dbReference type="ARBA" id="ARBA00023125"/>
    </source>
</evidence>
<dbReference type="SUPFAM" id="SSF46689">
    <property type="entry name" value="Homeodomain-like"/>
    <property type="match status" value="1"/>
</dbReference>
<evidence type="ECO:0000313" key="12">
    <source>
        <dbReference type="Proteomes" id="UP001620645"/>
    </source>
</evidence>
<dbReference type="SMART" id="SM00389">
    <property type="entry name" value="HOX"/>
    <property type="match status" value="1"/>
</dbReference>
<dbReference type="GO" id="GO:0006355">
    <property type="term" value="P:regulation of DNA-templated transcription"/>
    <property type="evidence" value="ECO:0007669"/>
    <property type="project" value="UniProtKB-ARBA"/>
</dbReference>
<keyword evidence="5 7" id="KW-0371">Homeobox</keyword>
<feature type="DNA-binding region" description="Homeobox" evidence="7">
    <location>
        <begin position="159"/>
        <end position="218"/>
    </location>
</feature>
<keyword evidence="3" id="KW-0217">Developmental protein</keyword>
<feature type="compositionally biased region" description="Low complexity" evidence="9">
    <location>
        <begin position="294"/>
        <end position="315"/>
    </location>
</feature>
<proteinExistence type="inferred from homology"/>
<dbReference type="InterPro" id="IPR017970">
    <property type="entry name" value="Homeobox_CS"/>
</dbReference>
<keyword evidence="6 7" id="KW-0539">Nucleus</keyword>
<dbReference type="AlphaFoldDB" id="A0ABD2IXB1"/>
<feature type="region of interest" description="Disordered" evidence="9">
    <location>
        <begin position="178"/>
        <end position="239"/>
    </location>
</feature>
<feature type="domain" description="Homeobox" evidence="10">
    <location>
        <begin position="157"/>
        <end position="217"/>
    </location>
</feature>
<accession>A0ABD2IXB1</accession>
<organism evidence="11 12">
    <name type="scientific">Heterodera schachtii</name>
    <name type="common">Sugarbeet cyst nematode worm</name>
    <name type="synonym">Tylenchus schachtii</name>
    <dbReference type="NCBI Taxonomy" id="97005"/>
    <lineage>
        <taxon>Eukaryota</taxon>
        <taxon>Metazoa</taxon>
        <taxon>Ecdysozoa</taxon>
        <taxon>Nematoda</taxon>
        <taxon>Chromadorea</taxon>
        <taxon>Rhabditida</taxon>
        <taxon>Tylenchina</taxon>
        <taxon>Tylenchomorpha</taxon>
        <taxon>Tylenchoidea</taxon>
        <taxon>Heteroderidae</taxon>
        <taxon>Heteroderinae</taxon>
        <taxon>Heterodera</taxon>
    </lineage>
</organism>
<dbReference type="InterPro" id="IPR009057">
    <property type="entry name" value="Homeodomain-like_sf"/>
</dbReference>
<dbReference type="InterPro" id="IPR031701">
    <property type="entry name" value="SIX1_SD"/>
</dbReference>
<feature type="region of interest" description="Disordered" evidence="9">
    <location>
        <begin position="261"/>
        <end position="315"/>
    </location>
</feature>